<accession>A0A842HKK2</accession>
<dbReference type="EMBL" id="JACHVB010000060">
    <property type="protein sequence ID" value="MBC2596066.1"/>
    <property type="molecule type" value="Genomic_DNA"/>
</dbReference>
<keyword evidence="1" id="KW-0472">Membrane</keyword>
<protein>
    <submittedName>
        <fullName evidence="2">Uncharacterized protein</fullName>
    </submittedName>
</protein>
<gene>
    <name evidence="2" type="ORF">H5P28_17500</name>
</gene>
<sequence>MRRSTRAISHKRSLHERRPRGVLARLVWRVALVCKAALIAAFNLGSPPADSF</sequence>
<dbReference type="AlphaFoldDB" id="A0A842HKK2"/>
<reference evidence="2 3" key="1">
    <citation type="submission" date="2020-07" db="EMBL/GenBank/DDBJ databases">
        <authorList>
            <person name="Feng X."/>
        </authorList>
    </citation>
    <scope>NUCLEOTIDE SEQUENCE [LARGE SCALE GENOMIC DNA]</scope>
    <source>
        <strain evidence="2 3">JCM31066</strain>
    </source>
</reference>
<keyword evidence="1" id="KW-1133">Transmembrane helix</keyword>
<comment type="caution">
    <text evidence="2">The sequence shown here is derived from an EMBL/GenBank/DDBJ whole genome shotgun (WGS) entry which is preliminary data.</text>
</comment>
<dbReference type="Proteomes" id="UP000546464">
    <property type="component" value="Unassembled WGS sequence"/>
</dbReference>
<feature type="transmembrane region" description="Helical" evidence="1">
    <location>
        <begin position="21"/>
        <end position="42"/>
    </location>
</feature>
<keyword evidence="3" id="KW-1185">Reference proteome</keyword>
<keyword evidence="1" id="KW-0812">Transmembrane</keyword>
<organism evidence="2 3">
    <name type="scientific">Ruficoccus amylovorans</name>
    <dbReference type="NCBI Taxonomy" id="1804625"/>
    <lineage>
        <taxon>Bacteria</taxon>
        <taxon>Pseudomonadati</taxon>
        <taxon>Verrucomicrobiota</taxon>
        <taxon>Opitutia</taxon>
        <taxon>Puniceicoccales</taxon>
        <taxon>Cerasicoccaceae</taxon>
        <taxon>Ruficoccus</taxon>
    </lineage>
</organism>
<proteinExistence type="predicted"/>
<dbReference type="RefSeq" id="WP_185676982.1">
    <property type="nucleotide sequence ID" value="NZ_JACHVB010000060.1"/>
</dbReference>
<evidence type="ECO:0000256" key="1">
    <source>
        <dbReference type="SAM" id="Phobius"/>
    </source>
</evidence>
<name>A0A842HKK2_9BACT</name>
<evidence type="ECO:0000313" key="3">
    <source>
        <dbReference type="Proteomes" id="UP000546464"/>
    </source>
</evidence>
<evidence type="ECO:0000313" key="2">
    <source>
        <dbReference type="EMBL" id="MBC2596066.1"/>
    </source>
</evidence>